<keyword evidence="2" id="KW-0285">Flavoprotein</keyword>
<dbReference type="STRING" id="658429.L8FZ88"/>
<dbReference type="PANTHER" id="PTHR43004">
    <property type="entry name" value="TRK SYSTEM POTASSIUM UPTAKE PROTEIN"/>
    <property type="match status" value="1"/>
</dbReference>
<dbReference type="VEuPathDB" id="FungiDB:GMDG_01876"/>
<comment type="similarity">
    <text evidence="1">Belongs to the PheA/TfdB FAD monooxygenase family.</text>
</comment>
<dbReference type="Proteomes" id="UP000011064">
    <property type="component" value="Unassembled WGS sequence"/>
</dbReference>
<protein>
    <submittedName>
        <fullName evidence="8">Uncharacterized protein</fullName>
    </submittedName>
</protein>
<dbReference type="InterPro" id="IPR036188">
    <property type="entry name" value="FAD/NAD-bd_sf"/>
</dbReference>
<dbReference type="SUPFAM" id="SSF51905">
    <property type="entry name" value="FAD/NAD(P)-binding domain"/>
    <property type="match status" value="1"/>
</dbReference>
<dbReference type="InterPro" id="IPR002938">
    <property type="entry name" value="FAD-bd"/>
</dbReference>
<dbReference type="GO" id="GO:0016709">
    <property type="term" value="F:oxidoreductase activity, acting on paired donors, with incorporation or reduction of molecular oxygen, NAD(P)H as one donor, and incorporation of one atom of oxygen"/>
    <property type="evidence" value="ECO:0007669"/>
    <property type="project" value="UniProtKB-ARBA"/>
</dbReference>
<evidence type="ECO:0000256" key="5">
    <source>
        <dbReference type="SAM" id="MobiDB-lite"/>
    </source>
</evidence>
<dbReference type="Pfam" id="PF01494">
    <property type="entry name" value="FAD_binding_3"/>
    <property type="match status" value="1"/>
</dbReference>
<feature type="domain" description="FAD-binding" evidence="6">
    <location>
        <begin position="88"/>
        <end position="139"/>
    </location>
</feature>
<feature type="region of interest" description="Disordered" evidence="5">
    <location>
        <begin position="1"/>
        <end position="20"/>
    </location>
</feature>
<dbReference type="Gene3D" id="3.40.30.20">
    <property type="match status" value="2"/>
</dbReference>
<evidence type="ECO:0000256" key="3">
    <source>
        <dbReference type="ARBA" id="ARBA00022827"/>
    </source>
</evidence>
<dbReference type="AlphaFoldDB" id="L8FZ88"/>
<evidence type="ECO:0000313" key="9">
    <source>
        <dbReference type="Proteomes" id="UP000011064"/>
    </source>
</evidence>
<evidence type="ECO:0000256" key="2">
    <source>
        <dbReference type="ARBA" id="ARBA00022630"/>
    </source>
</evidence>
<evidence type="ECO:0000256" key="4">
    <source>
        <dbReference type="ARBA" id="ARBA00023002"/>
    </source>
</evidence>
<dbReference type="Gene3D" id="3.50.50.60">
    <property type="entry name" value="FAD/NAD(P)-binding domain"/>
    <property type="match status" value="1"/>
</dbReference>
<evidence type="ECO:0000313" key="8">
    <source>
        <dbReference type="EMBL" id="ELR05798.1"/>
    </source>
</evidence>
<dbReference type="InterPro" id="IPR050641">
    <property type="entry name" value="RIFMO-like"/>
</dbReference>
<dbReference type="PANTHER" id="PTHR43004:SF7">
    <property type="entry name" value="P-HYDROXYBENZOATE-M-HYDROXYLASE"/>
    <property type="match status" value="1"/>
</dbReference>
<dbReference type="InterPro" id="IPR036249">
    <property type="entry name" value="Thioredoxin-like_sf"/>
</dbReference>
<dbReference type="PRINTS" id="PR00420">
    <property type="entry name" value="RNGMNOXGNASE"/>
</dbReference>
<dbReference type="SUPFAM" id="SSF52833">
    <property type="entry name" value="Thioredoxin-like"/>
    <property type="match status" value="1"/>
</dbReference>
<name>L8FZ88_PSED2</name>
<sequence length="382" mass="42248">MASTGQEHGRAVRASSMPDTHLRPCCTKDISNVPLLNGVEIQRPWTITWFKTDADVDPTYPVDVNIAHVDGEATETVRAKYLFAAREQPKASQGMNTAFLDAQNLAWKIHHVESGFADRGILETYESERKLVAENLLNFDAKYAALFSQRPPAAHDVKAASEGATSNTGEENIFIKTFKESCEFTSGYGVAYMPNPLNWSPDHPAKSPLIHPEGTTLRTGRILINANVTRIVDANVAVTRKALYDFGANLDKKGSFYSSYRRPDNTSISYHKRHNPESLFYTLCTVFASKRADIEVSQDVPATLARYRDHIFADDIWDQRVPNATAATHAKMGLDQNKGGVRPDGYVGIVVSLVEGSGTVDTLNEYFAAFCTKKLGELRGQL</sequence>
<feature type="domain" description="Phenol hydroxylase-like C-terminal dimerisation" evidence="7">
    <location>
        <begin position="240"/>
        <end position="374"/>
    </location>
</feature>
<evidence type="ECO:0000259" key="7">
    <source>
        <dbReference type="Pfam" id="PF07976"/>
    </source>
</evidence>
<dbReference type="EMBL" id="GL573192">
    <property type="protein sequence ID" value="ELR05798.1"/>
    <property type="molecule type" value="Genomic_DNA"/>
</dbReference>
<accession>L8FZ88</accession>
<evidence type="ECO:0000256" key="1">
    <source>
        <dbReference type="ARBA" id="ARBA00007801"/>
    </source>
</evidence>
<dbReference type="InterPro" id="IPR012941">
    <property type="entry name" value="Phe_hydrox_C_dim_dom"/>
</dbReference>
<reference evidence="9" key="1">
    <citation type="submission" date="2010-09" db="EMBL/GenBank/DDBJ databases">
        <title>The genome sequence of Geomyces destructans 20631-21.</title>
        <authorList>
            <consortium name="The Broad Institute Genome Sequencing Platform"/>
            <person name="Cuomo C.A."/>
            <person name="Blehert D.S."/>
            <person name="Lorch J.M."/>
            <person name="Young S.K."/>
            <person name="Zeng Q."/>
            <person name="Gargeya S."/>
            <person name="Fitzgerald M."/>
            <person name="Haas B."/>
            <person name="Abouelleil A."/>
            <person name="Alvarado L."/>
            <person name="Arachchi H.M."/>
            <person name="Berlin A."/>
            <person name="Brown A."/>
            <person name="Chapman S.B."/>
            <person name="Chen Z."/>
            <person name="Dunbar C."/>
            <person name="Freedman E."/>
            <person name="Gearin G."/>
            <person name="Gellesch M."/>
            <person name="Goldberg J."/>
            <person name="Griggs A."/>
            <person name="Gujja S."/>
            <person name="Heiman D."/>
            <person name="Howarth C."/>
            <person name="Larson L."/>
            <person name="Lui A."/>
            <person name="MacDonald P.J.P."/>
            <person name="Montmayeur A."/>
            <person name="Murphy C."/>
            <person name="Neiman D."/>
            <person name="Pearson M."/>
            <person name="Priest M."/>
            <person name="Roberts A."/>
            <person name="Saif S."/>
            <person name="Shea T."/>
            <person name="Shenoy N."/>
            <person name="Sisk P."/>
            <person name="Stolte C."/>
            <person name="Sykes S."/>
            <person name="Wortman J."/>
            <person name="Nusbaum C."/>
            <person name="Birren B."/>
        </authorList>
    </citation>
    <scope>NUCLEOTIDE SEQUENCE [LARGE SCALE GENOMIC DNA]</scope>
    <source>
        <strain evidence="9">ATCC MYA-4855 / 20631-21</strain>
    </source>
</reference>
<dbReference type="HOGENOM" id="CLU_009665_9_0_1"/>
<proteinExistence type="inferred from homology"/>
<dbReference type="GO" id="GO:0071949">
    <property type="term" value="F:FAD binding"/>
    <property type="evidence" value="ECO:0007669"/>
    <property type="project" value="InterPro"/>
</dbReference>
<organism evidence="8 9">
    <name type="scientific">Pseudogymnoascus destructans (strain ATCC MYA-4855 / 20631-21)</name>
    <name type="common">Bat white-nose syndrome fungus</name>
    <name type="synonym">Geomyces destructans</name>
    <dbReference type="NCBI Taxonomy" id="658429"/>
    <lineage>
        <taxon>Eukaryota</taxon>
        <taxon>Fungi</taxon>
        <taxon>Dikarya</taxon>
        <taxon>Ascomycota</taxon>
        <taxon>Pezizomycotina</taxon>
        <taxon>Leotiomycetes</taxon>
        <taxon>Thelebolales</taxon>
        <taxon>Thelebolaceae</taxon>
        <taxon>Pseudogymnoascus</taxon>
    </lineage>
</organism>
<dbReference type="OrthoDB" id="1716816at2759"/>
<dbReference type="InterPro" id="IPR038220">
    <property type="entry name" value="PHOX_C_sf"/>
</dbReference>
<gene>
    <name evidence="8" type="ORF">GMDG_01876</name>
</gene>
<keyword evidence="3" id="KW-0274">FAD</keyword>
<dbReference type="Pfam" id="PF07976">
    <property type="entry name" value="Phe_hydrox_dim"/>
    <property type="match status" value="1"/>
</dbReference>
<evidence type="ECO:0000259" key="6">
    <source>
        <dbReference type="Pfam" id="PF01494"/>
    </source>
</evidence>
<keyword evidence="9" id="KW-1185">Reference proteome</keyword>
<keyword evidence="4" id="KW-0560">Oxidoreductase</keyword>
<dbReference type="InParanoid" id="L8FZ88"/>